<protein>
    <recommendedName>
        <fullName evidence="3">DUF4232 domain-containing protein</fullName>
    </recommendedName>
</protein>
<evidence type="ECO:0000313" key="4">
    <source>
        <dbReference type="EMBL" id="SDO83293.1"/>
    </source>
</evidence>
<dbReference type="PROSITE" id="PS51257">
    <property type="entry name" value="PROKAR_LIPOPROTEIN"/>
    <property type="match status" value="1"/>
</dbReference>
<feature type="region of interest" description="Disordered" evidence="1">
    <location>
        <begin position="27"/>
        <end position="95"/>
    </location>
</feature>
<reference evidence="5" key="1">
    <citation type="submission" date="2016-10" db="EMBL/GenBank/DDBJ databases">
        <authorList>
            <person name="Varghese N."/>
            <person name="Submissions S."/>
        </authorList>
    </citation>
    <scope>NUCLEOTIDE SEQUENCE [LARGE SCALE GENOMIC DNA]</scope>
    <source>
        <strain evidence="5">CGMCC 4.6609</strain>
    </source>
</reference>
<gene>
    <name evidence="4" type="ORF">SAMN05421507_104104</name>
</gene>
<dbReference type="STRING" id="641025.SAMN05421507_104104"/>
<dbReference type="Proteomes" id="UP000199691">
    <property type="component" value="Unassembled WGS sequence"/>
</dbReference>
<feature type="chain" id="PRO_5038726660" description="DUF4232 domain-containing protein" evidence="2">
    <location>
        <begin position="21"/>
        <end position="210"/>
    </location>
</feature>
<feature type="compositionally biased region" description="Low complexity" evidence="1">
    <location>
        <begin position="27"/>
        <end position="72"/>
    </location>
</feature>
<dbReference type="OrthoDB" id="485007at2"/>
<organism evidence="4 5">
    <name type="scientific">Lentzea jiangxiensis</name>
    <dbReference type="NCBI Taxonomy" id="641025"/>
    <lineage>
        <taxon>Bacteria</taxon>
        <taxon>Bacillati</taxon>
        <taxon>Actinomycetota</taxon>
        <taxon>Actinomycetes</taxon>
        <taxon>Pseudonocardiales</taxon>
        <taxon>Pseudonocardiaceae</taxon>
        <taxon>Lentzea</taxon>
    </lineage>
</organism>
<dbReference type="Pfam" id="PF14016">
    <property type="entry name" value="DUF4232"/>
    <property type="match status" value="1"/>
</dbReference>
<sequence>MTRRLIACGLLALASVTACGTRTPENAAQTLPTASSTSSTSSASSSTSSSTPSSTDLSSAPASDSPGAAGQAVKRCDSTTLKGEVAPTDAGAGNRYGRFIVTNSGTEPCTLNGYSGFQLENASGVVPTKLERKADPGPSPTTLAPGAKAAANLHWNVVPAGGEPLEGPCQPEPSKASAIPPNETAPLSVAWTLGPVCSGGRIEISAFYAA</sequence>
<dbReference type="EMBL" id="FNIX01000004">
    <property type="protein sequence ID" value="SDO83293.1"/>
    <property type="molecule type" value="Genomic_DNA"/>
</dbReference>
<accession>A0A1H0MS86</accession>
<keyword evidence="2" id="KW-0732">Signal</keyword>
<dbReference type="AlphaFoldDB" id="A0A1H0MS86"/>
<evidence type="ECO:0000259" key="3">
    <source>
        <dbReference type="Pfam" id="PF14016"/>
    </source>
</evidence>
<proteinExistence type="predicted"/>
<dbReference type="InterPro" id="IPR025326">
    <property type="entry name" value="DUF4232"/>
</dbReference>
<keyword evidence="5" id="KW-1185">Reference proteome</keyword>
<evidence type="ECO:0000256" key="2">
    <source>
        <dbReference type="SAM" id="SignalP"/>
    </source>
</evidence>
<feature type="signal peptide" evidence="2">
    <location>
        <begin position="1"/>
        <end position="20"/>
    </location>
</feature>
<feature type="domain" description="DUF4232" evidence="3">
    <location>
        <begin position="76"/>
        <end position="207"/>
    </location>
</feature>
<evidence type="ECO:0000313" key="5">
    <source>
        <dbReference type="Proteomes" id="UP000199691"/>
    </source>
</evidence>
<dbReference type="RefSeq" id="WP_090097346.1">
    <property type="nucleotide sequence ID" value="NZ_FNIX01000004.1"/>
</dbReference>
<evidence type="ECO:0000256" key="1">
    <source>
        <dbReference type="SAM" id="MobiDB-lite"/>
    </source>
</evidence>
<name>A0A1H0MS86_9PSEU</name>